<dbReference type="EMBL" id="QXFT01000052">
    <property type="protein sequence ID" value="KAE9357428.1"/>
    <property type="molecule type" value="Genomic_DNA"/>
</dbReference>
<gene>
    <name evidence="1" type="ORF">PR001_g1743</name>
    <name evidence="2" type="ORF">PR003_g1797</name>
</gene>
<sequence length="84" mass="9657">MMTGKTCGHGWYRRFLKRHHILSGWTSESITKARNGRTRLFTTLYKVLIEHKISSSRLFNMNETAFDTNKGSKRVVAVCGSHNV</sequence>
<organism evidence="2 4">
    <name type="scientific">Phytophthora rubi</name>
    <dbReference type="NCBI Taxonomy" id="129364"/>
    <lineage>
        <taxon>Eukaryota</taxon>
        <taxon>Sar</taxon>
        <taxon>Stramenopiles</taxon>
        <taxon>Oomycota</taxon>
        <taxon>Peronosporomycetes</taxon>
        <taxon>Peronosporales</taxon>
        <taxon>Peronosporaceae</taxon>
        <taxon>Phytophthora</taxon>
    </lineage>
</organism>
<reference evidence="2 4" key="1">
    <citation type="submission" date="2018-08" db="EMBL/GenBank/DDBJ databases">
        <title>Genomic investigation of the strawberry pathogen Phytophthora fragariae indicates pathogenicity is determined by transcriptional variation in three key races.</title>
        <authorList>
            <person name="Adams T.M."/>
            <person name="Armitage A.D."/>
            <person name="Sobczyk M.K."/>
            <person name="Bates H.J."/>
            <person name="Dunwell J.M."/>
            <person name="Nellist C.F."/>
            <person name="Harrison R.J."/>
        </authorList>
    </citation>
    <scope>NUCLEOTIDE SEQUENCE [LARGE SCALE GENOMIC DNA]</scope>
    <source>
        <strain evidence="1 3">SCRP249</strain>
        <strain evidence="2 4">SCRP333</strain>
    </source>
</reference>
<dbReference type="Proteomes" id="UP000429607">
    <property type="component" value="Unassembled WGS sequence"/>
</dbReference>
<comment type="caution">
    <text evidence="2">The sequence shown here is derived from an EMBL/GenBank/DDBJ whole genome shotgun (WGS) entry which is preliminary data.</text>
</comment>
<evidence type="ECO:0000313" key="3">
    <source>
        <dbReference type="Proteomes" id="UP000429607"/>
    </source>
</evidence>
<dbReference type="Proteomes" id="UP000434957">
    <property type="component" value="Unassembled WGS sequence"/>
</dbReference>
<evidence type="ECO:0000313" key="1">
    <source>
        <dbReference type="EMBL" id="KAE9051120.1"/>
    </source>
</evidence>
<proteinExistence type="predicted"/>
<dbReference type="EMBL" id="QXFV01000056">
    <property type="protein sequence ID" value="KAE9051120.1"/>
    <property type="molecule type" value="Genomic_DNA"/>
</dbReference>
<keyword evidence="4" id="KW-1185">Reference proteome</keyword>
<name>A0A6A4G1K9_9STRA</name>
<dbReference type="AlphaFoldDB" id="A0A6A4G1K9"/>
<accession>A0A6A4G1K9</accession>
<evidence type="ECO:0008006" key="5">
    <source>
        <dbReference type="Google" id="ProtNLM"/>
    </source>
</evidence>
<evidence type="ECO:0000313" key="2">
    <source>
        <dbReference type="EMBL" id="KAE9357428.1"/>
    </source>
</evidence>
<evidence type="ECO:0000313" key="4">
    <source>
        <dbReference type="Proteomes" id="UP000434957"/>
    </source>
</evidence>
<protein>
    <recommendedName>
        <fullName evidence="5">HTH CENPB-type domain-containing protein</fullName>
    </recommendedName>
</protein>